<dbReference type="PANTHER" id="PTHR23138:SF142">
    <property type="entry name" value="RAN-BINDING PROTEIN 3B-RELATED"/>
    <property type="match status" value="1"/>
</dbReference>
<dbReference type="InterPro" id="IPR011993">
    <property type="entry name" value="PH-like_dom_sf"/>
</dbReference>
<accession>A0A0D2WR47</accession>
<feature type="region of interest" description="Disordered" evidence="3">
    <location>
        <begin position="199"/>
        <end position="235"/>
    </location>
</feature>
<keyword evidence="6" id="KW-1185">Reference proteome</keyword>
<evidence type="ECO:0000256" key="2">
    <source>
        <dbReference type="ARBA" id="ARBA00023242"/>
    </source>
</evidence>
<dbReference type="EMBL" id="KE346365">
    <property type="protein sequence ID" value="KJE93593.1"/>
    <property type="molecule type" value="Genomic_DNA"/>
</dbReference>
<evidence type="ECO:0000256" key="3">
    <source>
        <dbReference type="SAM" id="MobiDB-lite"/>
    </source>
</evidence>
<feature type="compositionally biased region" description="Low complexity" evidence="3">
    <location>
        <begin position="350"/>
        <end position="363"/>
    </location>
</feature>
<dbReference type="PANTHER" id="PTHR23138">
    <property type="entry name" value="RAN BINDING PROTEIN"/>
    <property type="match status" value="1"/>
</dbReference>
<evidence type="ECO:0000313" key="6">
    <source>
        <dbReference type="Proteomes" id="UP000008743"/>
    </source>
</evidence>
<comment type="subcellular location">
    <subcellularLocation>
        <location evidence="1">Nucleus</location>
    </subcellularLocation>
</comment>
<name>A0A0D2WR47_CAPO3</name>
<reference evidence="6" key="1">
    <citation type="submission" date="2011-02" db="EMBL/GenBank/DDBJ databases">
        <title>The Genome Sequence of Capsaspora owczarzaki ATCC 30864.</title>
        <authorList>
            <person name="Russ C."/>
            <person name="Cuomo C."/>
            <person name="Burger G."/>
            <person name="Gray M.W."/>
            <person name="Holland P.W.H."/>
            <person name="King N."/>
            <person name="Lang F.B.F."/>
            <person name="Roger A.J."/>
            <person name="Ruiz-Trillo I."/>
            <person name="Young S.K."/>
            <person name="Zeng Q."/>
            <person name="Gargeya S."/>
            <person name="Alvarado L."/>
            <person name="Berlin A."/>
            <person name="Chapman S.B."/>
            <person name="Chen Z."/>
            <person name="Freedman E."/>
            <person name="Gellesch M."/>
            <person name="Goldberg J."/>
            <person name="Griggs A."/>
            <person name="Gujja S."/>
            <person name="Heilman E."/>
            <person name="Heiman D."/>
            <person name="Howarth C."/>
            <person name="Mehta T."/>
            <person name="Neiman D."/>
            <person name="Pearson M."/>
            <person name="Roberts A."/>
            <person name="Saif S."/>
            <person name="Shea T."/>
            <person name="Shenoy N."/>
            <person name="Sisk P."/>
            <person name="Stolte C."/>
            <person name="Sykes S."/>
            <person name="White J."/>
            <person name="Yandava C."/>
            <person name="Haas B."/>
            <person name="Nusbaum C."/>
            <person name="Birren B."/>
        </authorList>
    </citation>
    <scope>NUCLEOTIDE SEQUENCE</scope>
    <source>
        <strain evidence="6">ATCC 30864</strain>
    </source>
</reference>
<evidence type="ECO:0000256" key="1">
    <source>
        <dbReference type="ARBA" id="ARBA00004123"/>
    </source>
</evidence>
<evidence type="ECO:0000259" key="4">
    <source>
        <dbReference type="PROSITE" id="PS50196"/>
    </source>
</evidence>
<feature type="domain" description="RanBD1" evidence="4">
    <location>
        <begin position="391"/>
        <end position="466"/>
    </location>
</feature>
<dbReference type="GO" id="GO:0005634">
    <property type="term" value="C:nucleus"/>
    <property type="evidence" value="ECO:0007669"/>
    <property type="project" value="UniProtKB-SubCell"/>
</dbReference>
<dbReference type="STRING" id="595528.A0A0D2WR47"/>
<dbReference type="InterPro" id="IPR045255">
    <property type="entry name" value="RanBP1-like"/>
</dbReference>
<dbReference type="Pfam" id="PF00638">
    <property type="entry name" value="Ran_BP1"/>
    <property type="match status" value="1"/>
</dbReference>
<dbReference type="CDD" id="cd13180">
    <property type="entry name" value="RanBD_RanBP3"/>
    <property type="match status" value="1"/>
</dbReference>
<feature type="region of interest" description="Disordered" evidence="3">
    <location>
        <begin position="350"/>
        <end position="396"/>
    </location>
</feature>
<feature type="compositionally biased region" description="Low complexity" evidence="3">
    <location>
        <begin position="199"/>
        <end position="209"/>
    </location>
</feature>
<dbReference type="InterPro" id="IPR000156">
    <property type="entry name" value="Ran_bind_dom"/>
</dbReference>
<keyword evidence="2" id="KW-0539">Nucleus</keyword>
<sequence>MKRAADASWVSGRDGKPEAPEDPNETDAANQTASAEELAKRNIARAVGRSQLNAAAATNGEAPKPAIPFASPFASLLNRAPAPAAAAPAAVPAPVAAAPAPAATPAATPATATATATPPKPVNYFAQALAGNTSALKVPVSIIPTTFRLPSSTSSPGGSAFPPLPSFLKSAAPAAGSPTAAAPLFTLFKQGSAAAATPASPSTAAAQSADGESPAAKTAVSPAQPEADKQAAAAPALPATPVAAATTPAAATATATSPVAAAPATATAATAPAAAPAAEGVAGATATKPPPLSFGSKPLFQFGTASAAPSFMFGRNTMDRVSALPTAPSTLPAPPAMLFGKPFVPFVRPGGDAAKPAAAAPASKDSKDDDDEEGGDDDEEQKEEESSGPVVMTGEEDEETVYQTHGKLYSFDKASKSYKERGEGSIRINKSPATETSRAFARIVMRTTGSLRVILNVRLYNGMPIDQANPKSVRITAPDFETKESTVFLMKTSSQEGEKLFKAIKDRCDAEPKVTAESKA</sequence>
<dbReference type="AlphaFoldDB" id="A0A0D2WR47"/>
<proteinExistence type="predicted"/>
<dbReference type="Gene3D" id="2.30.29.30">
    <property type="entry name" value="Pleckstrin-homology domain (PH domain)/Phosphotyrosine-binding domain (PTB)"/>
    <property type="match status" value="1"/>
</dbReference>
<dbReference type="SUPFAM" id="SSF50729">
    <property type="entry name" value="PH domain-like"/>
    <property type="match status" value="1"/>
</dbReference>
<dbReference type="InParanoid" id="A0A0D2WR47"/>
<feature type="compositionally biased region" description="Acidic residues" evidence="3">
    <location>
        <begin position="368"/>
        <end position="383"/>
    </location>
</feature>
<dbReference type="PROSITE" id="PS50196">
    <property type="entry name" value="RANBD1"/>
    <property type="match status" value="1"/>
</dbReference>
<feature type="region of interest" description="Disordered" evidence="3">
    <location>
        <begin position="1"/>
        <end position="42"/>
    </location>
</feature>
<gene>
    <name evidence="5" type="ORF">CAOG_009766</name>
</gene>
<protein>
    <recommendedName>
        <fullName evidence="4">RanBD1 domain-containing protein</fullName>
    </recommendedName>
</protein>
<organism evidence="5 6">
    <name type="scientific">Capsaspora owczarzaki (strain ATCC 30864)</name>
    <dbReference type="NCBI Taxonomy" id="595528"/>
    <lineage>
        <taxon>Eukaryota</taxon>
        <taxon>Filasterea</taxon>
        <taxon>Capsaspora</taxon>
    </lineage>
</organism>
<evidence type="ECO:0000313" key="5">
    <source>
        <dbReference type="EMBL" id="KJE93593.1"/>
    </source>
</evidence>
<dbReference type="SMART" id="SM00160">
    <property type="entry name" value="RanBD"/>
    <property type="match status" value="1"/>
</dbReference>
<dbReference type="OrthoDB" id="185618at2759"/>
<dbReference type="Proteomes" id="UP000008743">
    <property type="component" value="Unassembled WGS sequence"/>
</dbReference>